<dbReference type="Gene3D" id="3.20.20.70">
    <property type="entry name" value="Aldolase class I"/>
    <property type="match status" value="1"/>
</dbReference>
<sequence>MGGCSTGGAKRRNFKDAGRVCPIDYRLDSDLFRAEPAFSCDTLYVVGGLYGNPFALDALDDLIASEDGDVRAVLNGDVHWFDKTAENFEAIEQHAARYMPLAGNVEAELRRETDIGVGCGCSYPDCTSDADVSRSNRIHKMLSTALFSHPELRELLQGRPVALTASVGSCVVGVTHGDEKLIGGWDCSRESLQDPLRQEELSHWMRETGIDVFATTHTCSPAAMMLADGAVINNGAAGLPNFSGQDFGIVARISTTPAKEALFGIERKGVHIEAVPLRYDQAAYVEWFDALWTPASPAAISYRDRIVGGPNDYIEDALLGGFSPRAAFREEAVRPRVRATAGDVELALARLMYFEDMLEAEHLRTEPHPTTLQANVGKLCNLACVHCHVEAGPNRTELMSRECMAAILSVMETRGIETLDITGGAPEMNPDFEWFIDEAVRRVGHVMVRSNLVVLLEPKYEHLIDRYADLGIEVVASLPNVNAAQVEKQRGAHAFSGSLEVLRRLNAKGYGNGSGLVLDLVFNPQWPVLPPRQDELEQAYKRRLSEDFGIVFDNLFAVANNPIGRYGAHLLATDRLDDYLELLMDAFNPDACGDMMCRHQVSVGYDGRIYDCDFNQAVGLVQKREGRDLTIFDYAADDDLALERAIAFGNHCYACAAGFGSSCGGTLVQQ</sequence>
<dbReference type="SUPFAM" id="SSF56300">
    <property type="entry name" value="Metallo-dependent phosphatases"/>
    <property type="match status" value="1"/>
</dbReference>
<dbReference type="SUPFAM" id="SSF102114">
    <property type="entry name" value="Radical SAM enzymes"/>
    <property type="match status" value="1"/>
</dbReference>
<dbReference type="InterPro" id="IPR026351">
    <property type="entry name" value="rSAM_ArsS-like"/>
</dbReference>
<evidence type="ECO:0000256" key="2">
    <source>
        <dbReference type="ARBA" id="ARBA00022723"/>
    </source>
</evidence>
<feature type="domain" description="Radical SAM core" evidence="5">
    <location>
        <begin position="376"/>
        <end position="515"/>
    </location>
</feature>
<dbReference type="PANTHER" id="PTHR43728">
    <property type="entry name" value="SLR0304 PROTEIN"/>
    <property type="match status" value="1"/>
</dbReference>
<proteinExistence type="predicted"/>
<dbReference type="Pfam" id="PF04055">
    <property type="entry name" value="Radical_SAM"/>
    <property type="match status" value="1"/>
</dbReference>
<keyword evidence="4" id="KW-0411">Iron-sulfur</keyword>
<keyword evidence="3" id="KW-0408">Iron</keyword>
<dbReference type="InterPro" id="IPR013785">
    <property type="entry name" value="Aldolase_TIM"/>
</dbReference>
<evidence type="ECO:0000259" key="6">
    <source>
        <dbReference type="Pfam" id="PF12345"/>
    </source>
</evidence>
<dbReference type="CDD" id="cd01335">
    <property type="entry name" value="Radical_SAM"/>
    <property type="match status" value="1"/>
</dbReference>
<dbReference type="PANTHER" id="PTHR43728:SF1">
    <property type="entry name" value="FE-S OXIDOREDUCTASE"/>
    <property type="match status" value="1"/>
</dbReference>
<protein>
    <submittedName>
        <fullName evidence="7">Arsenosugar biosynthesis radical SAM (Seleno)protein ArsS</fullName>
    </submittedName>
</protein>
<evidence type="ECO:0000256" key="3">
    <source>
        <dbReference type="ARBA" id="ARBA00023004"/>
    </source>
</evidence>
<evidence type="ECO:0000259" key="5">
    <source>
        <dbReference type="Pfam" id="PF04055"/>
    </source>
</evidence>
<gene>
    <name evidence="7" type="primary">arsS</name>
    <name evidence="7" type="ORF">AAA083_07935</name>
</gene>
<evidence type="ECO:0000313" key="8">
    <source>
        <dbReference type="Proteomes" id="UP001487305"/>
    </source>
</evidence>
<evidence type="ECO:0000256" key="4">
    <source>
        <dbReference type="ARBA" id="ARBA00023014"/>
    </source>
</evidence>
<dbReference type="EMBL" id="JBBNOP010000005">
    <property type="protein sequence ID" value="MEQ3362904.1"/>
    <property type="molecule type" value="Genomic_DNA"/>
</dbReference>
<dbReference type="RefSeq" id="WP_349227395.1">
    <property type="nucleotide sequence ID" value="NZ_JBBNOP010000005.1"/>
</dbReference>
<keyword evidence="1" id="KW-0949">S-adenosyl-L-methionine</keyword>
<accession>A0ABV1JCU5</accession>
<dbReference type="NCBIfam" id="TIGR04167">
    <property type="entry name" value="rSAM_SeCys"/>
    <property type="match status" value="1"/>
</dbReference>
<dbReference type="Proteomes" id="UP001487305">
    <property type="component" value="Unassembled WGS sequence"/>
</dbReference>
<name>A0ABV1JCU5_9ACTN</name>
<dbReference type="SFLD" id="SFLDS00029">
    <property type="entry name" value="Radical_SAM"/>
    <property type="match status" value="1"/>
</dbReference>
<dbReference type="InterPro" id="IPR058240">
    <property type="entry name" value="rSAM_sf"/>
</dbReference>
<evidence type="ECO:0000256" key="1">
    <source>
        <dbReference type="ARBA" id="ARBA00022691"/>
    </source>
</evidence>
<reference evidence="7 8" key="1">
    <citation type="submission" date="2024-04" db="EMBL/GenBank/DDBJ databases">
        <title>Human intestinal bacterial collection.</title>
        <authorList>
            <person name="Pauvert C."/>
            <person name="Hitch T.C.A."/>
            <person name="Clavel T."/>
        </authorList>
    </citation>
    <scope>NUCLEOTIDE SEQUENCE [LARGE SCALE GENOMIC DNA]</scope>
    <source>
        <strain evidence="7 8">CLA-KB-H42</strain>
    </source>
</reference>
<evidence type="ECO:0000313" key="7">
    <source>
        <dbReference type="EMBL" id="MEQ3362904.1"/>
    </source>
</evidence>
<keyword evidence="8" id="KW-1185">Reference proteome</keyword>
<dbReference type="Pfam" id="PF12345">
    <property type="entry name" value="DUF3641"/>
    <property type="match status" value="1"/>
</dbReference>
<feature type="domain" description="Arsenosugar biosynthesis radical SAM protein ArsS-like C-terminal" evidence="6">
    <location>
        <begin position="529"/>
        <end position="666"/>
    </location>
</feature>
<dbReference type="InterPro" id="IPR024521">
    <property type="entry name" value="ArsS-like_C"/>
</dbReference>
<keyword evidence="2" id="KW-0479">Metal-binding</keyword>
<dbReference type="InterPro" id="IPR029052">
    <property type="entry name" value="Metallo-depent_PP-like"/>
</dbReference>
<comment type="caution">
    <text evidence="7">The sequence shown here is derived from an EMBL/GenBank/DDBJ whole genome shotgun (WGS) entry which is preliminary data.</text>
</comment>
<organism evidence="7 8">
    <name type="scientific">Raoultibacter massiliensis</name>
    <dbReference type="NCBI Taxonomy" id="1852371"/>
    <lineage>
        <taxon>Bacteria</taxon>
        <taxon>Bacillati</taxon>
        <taxon>Actinomycetota</taxon>
        <taxon>Coriobacteriia</taxon>
        <taxon>Eggerthellales</taxon>
        <taxon>Eggerthellaceae</taxon>
        <taxon>Raoultibacter</taxon>
    </lineage>
</organism>
<dbReference type="Gene3D" id="3.60.21.10">
    <property type="match status" value="1"/>
</dbReference>
<dbReference type="InterPro" id="IPR007197">
    <property type="entry name" value="rSAM"/>
</dbReference>